<organism evidence="1 2">
    <name type="scientific">Planococcus chinensis</name>
    <dbReference type="NCBI Taxonomy" id="272917"/>
    <lineage>
        <taxon>Bacteria</taxon>
        <taxon>Bacillati</taxon>
        <taxon>Bacillota</taxon>
        <taxon>Bacilli</taxon>
        <taxon>Bacillales</taxon>
        <taxon>Caryophanaceae</taxon>
        <taxon>Planococcus</taxon>
    </lineage>
</organism>
<accession>A0ABW4QD40</accession>
<dbReference type="Proteomes" id="UP001597273">
    <property type="component" value="Unassembled WGS sequence"/>
</dbReference>
<proteinExistence type="predicted"/>
<protein>
    <submittedName>
        <fullName evidence="1">DUF4357 domain-containing protein</fullName>
    </submittedName>
</protein>
<name>A0ABW4QD40_9BACL</name>
<comment type="caution">
    <text evidence="1">The sequence shown here is derived from an EMBL/GenBank/DDBJ whole genome shotgun (WGS) entry which is preliminary data.</text>
</comment>
<dbReference type="EMBL" id="JBHUFW010000002">
    <property type="protein sequence ID" value="MFD1861495.1"/>
    <property type="molecule type" value="Genomic_DNA"/>
</dbReference>
<evidence type="ECO:0000313" key="1">
    <source>
        <dbReference type="EMBL" id="MFD1861495.1"/>
    </source>
</evidence>
<gene>
    <name evidence="1" type="ORF">ACFSDB_01085</name>
</gene>
<reference evidence="2" key="1">
    <citation type="journal article" date="2019" name="Int. J. Syst. Evol. Microbiol.">
        <title>The Global Catalogue of Microorganisms (GCM) 10K type strain sequencing project: providing services to taxonomists for standard genome sequencing and annotation.</title>
        <authorList>
            <consortium name="The Broad Institute Genomics Platform"/>
            <consortium name="The Broad Institute Genome Sequencing Center for Infectious Disease"/>
            <person name="Wu L."/>
            <person name="Ma J."/>
        </authorList>
    </citation>
    <scope>NUCLEOTIDE SEQUENCE [LARGE SCALE GENOMIC DNA]</scope>
    <source>
        <strain evidence="2">CGMCC 1.15475</strain>
    </source>
</reference>
<evidence type="ECO:0000313" key="2">
    <source>
        <dbReference type="Proteomes" id="UP001597273"/>
    </source>
</evidence>
<keyword evidence="2" id="KW-1185">Reference proteome</keyword>
<sequence>MEKDYFIKKVLHERYGELYQFLEVDKNTGEEKSVNPFKAGLLRGVYPEEGPPQLFVKSKRGADARGFHRGQGFVVQKGSKFAASVSAKCPKKYIRRREELMLAKLLVPLHTQLLVMEDIEFDSPMAALGAAIGGWARAEHGWKEQER</sequence>
<dbReference type="RefSeq" id="WP_204891487.1">
    <property type="nucleotide sequence ID" value="NZ_JBHUFW010000002.1"/>
</dbReference>